<dbReference type="OrthoDB" id="9036115at2"/>
<dbReference type="Pfam" id="PF06527">
    <property type="entry name" value="TniQ"/>
    <property type="match status" value="1"/>
</dbReference>
<feature type="compositionally biased region" description="Polar residues" evidence="1">
    <location>
        <begin position="317"/>
        <end position="333"/>
    </location>
</feature>
<name>A0A4P7D586_9BURK</name>
<dbReference type="RefSeq" id="WP_134758031.1">
    <property type="nucleotide sequence ID" value="NZ_CP038151.1"/>
</dbReference>
<protein>
    <recommendedName>
        <fullName evidence="2">TniQ domain-containing protein</fullName>
    </recommendedName>
</protein>
<dbReference type="InterPro" id="IPR009492">
    <property type="entry name" value="TniQ"/>
</dbReference>
<keyword evidence="4" id="KW-1185">Reference proteome</keyword>
<accession>A0A4P7D586</accession>
<dbReference type="AlphaFoldDB" id="A0A4P7D586"/>
<dbReference type="KEGG" id="ppai:E1956_35290"/>
<feature type="region of interest" description="Disordered" evidence="1">
    <location>
        <begin position="308"/>
        <end position="333"/>
    </location>
</feature>
<evidence type="ECO:0000256" key="1">
    <source>
        <dbReference type="SAM" id="MobiDB-lite"/>
    </source>
</evidence>
<proteinExistence type="predicted"/>
<gene>
    <name evidence="3" type="ORF">E1956_35290</name>
</gene>
<evidence type="ECO:0000313" key="4">
    <source>
        <dbReference type="Proteomes" id="UP000295727"/>
    </source>
</evidence>
<evidence type="ECO:0000259" key="2">
    <source>
        <dbReference type="Pfam" id="PF06527"/>
    </source>
</evidence>
<dbReference type="Proteomes" id="UP000295727">
    <property type="component" value="Chromosome 4"/>
</dbReference>
<organism evidence="3 4">
    <name type="scientific">Paraburkholderia pallida</name>
    <dbReference type="NCBI Taxonomy" id="2547399"/>
    <lineage>
        <taxon>Bacteria</taxon>
        <taxon>Pseudomonadati</taxon>
        <taxon>Pseudomonadota</taxon>
        <taxon>Betaproteobacteria</taxon>
        <taxon>Burkholderiales</taxon>
        <taxon>Burkholderiaceae</taxon>
        <taxon>Paraburkholderia</taxon>
    </lineage>
</organism>
<sequence>MSRINIGGFGTGNVEQASSLAIRYAEALNVRFIDFYRYAIFPQSGRHAKTAYMQIPRRLYTEGMTTTALEWVLALATLMRTSDVQYCTTLPLQGAISGRGLNTDERRWCPQCLDEMADSGEVIYEPLVWRMCDACCTVHATALASVCPLCKRGAQTFLVPNARVGCCRHCGAWLGHPKAAMERAVDERQISASRLCSELVLLPQLLGEHEALVPSKVAVQALWSHFFDASSERMGQAIGETAARIRCYLRGDLTAPLSVIVRLALVTQTTMRQIFVTQEFLDSGSGVTVEPSVVSSLHVLESPSAGRLVSDARNVDDGTQGNPPSSGDSSTSRKIWRWRRRNALGEQAQVRARNAARQAVEKKVSFAHKVKVIVADLKTSGAPQPSIKAVKQLISSRGPLLNPWERMIIASRISQVYSVGESAISDGPSGDSYVQHVNG</sequence>
<reference evidence="3 4" key="1">
    <citation type="submission" date="2019-03" db="EMBL/GenBank/DDBJ databases">
        <title>Paraburkholderia sp. 7MH5, isolated from subtropical forest soil.</title>
        <authorList>
            <person name="Gao Z.-H."/>
            <person name="Qiu L.-H."/>
        </authorList>
    </citation>
    <scope>NUCLEOTIDE SEQUENCE [LARGE SCALE GENOMIC DNA]</scope>
    <source>
        <strain evidence="3 4">7MH5</strain>
    </source>
</reference>
<dbReference type="EMBL" id="CP038151">
    <property type="protein sequence ID" value="QBR02507.1"/>
    <property type="molecule type" value="Genomic_DNA"/>
</dbReference>
<feature type="domain" description="TniQ" evidence="2">
    <location>
        <begin position="12"/>
        <end position="143"/>
    </location>
</feature>
<evidence type="ECO:0000313" key="3">
    <source>
        <dbReference type="EMBL" id="QBR02507.1"/>
    </source>
</evidence>